<proteinExistence type="predicted"/>
<comment type="caution">
    <text evidence="1">The sequence shown here is derived from an EMBL/GenBank/DDBJ whole genome shotgun (WGS) entry which is preliminary data.</text>
</comment>
<evidence type="ECO:0000313" key="1">
    <source>
        <dbReference type="EMBL" id="GAA2858304.1"/>
    </source>
</evidence>
<dbReference type="Proteomes" id="UP001500831">
    <property type="component" value="Unassembled WGS sequence"/>
</dbReference>
<name>A0ABN3VSV5_9ACTN</name>
<gene>
    <name evidence="1" type="ORF">GCM10010517_16730</name>
</gene>
<sequence length="75" mass="8454">MPPDSSRRDGGNLITVDDVVVNPPGMDWLRIVFPYPRRSHRGRRPTDVTQDEAFRSGTDKTGAKEIYLACSRVSH</sequence>
<protein>
    <submittedName>
        <fullName evidence="1">Uncharacterized protein</fullName>
    </submittedName>
</protein>
<evidence type="ECO:0000313" key="2">
    <source>
        <dbReference type="Proteomes" id="UP001500831"/>
    </source>
</evidence>
<reference evidence="1 2" key="1">
    <citation type="journal article" date="2019" name="Int. J. Syst. Evol. Microbiol.">
        <title>The Global Catalogue of Microorganisms (GCM) 10K type strain sequencing project: providing services to taxonomists for standard genome sequencing and annotation.</title>
        <authorList>
            <consortium name="The Broad Institute Genomics Platform"/>
            <consortium name="The Broad Institute Genome Sequencing Center for Infectious Disease"/>
            <person name="Wu L."/>
            <person name="Ma J."/>
        </authorList>
    </citation>
    <scope>NUCLEOTIDE SEQUENCE [LARGE SCALE GENOMIC DNA]</scope>
    <source>
        <strain evidence="1 2">JCM 6242</strain>
    </source>
</reference>
<accession>A0ABN3VSV5</accession>
<keyword evidence="2" id="KW-1185">Reference proteome</keyword>
<organism evidence="1 2">
    <name type="scientific">Streptosporangium fragile</name>
    <dbReference type="NCBI Taxonomy" id="46186"/>
    <lineage>
        <taxon>Bacteria</taxon>
        <taxon>Bacillati</taxon>
        <taxon>Actinomycetota</taxon>
        <taxon>Actinomycetes</taxon>
        <taxon>Streptosporangiales</taxon>
        <taxon>Streptosporangiaceae</taxon>
        <taxon>Streptosporangium</taxon>
    </lineage>
</organism>
<dbReference type="EMBL" id="BAAAVI010000009">
    <property type="protein sequence ID" value="GAA2858304.1"/>
    <property type="molecule type" value="Genomic_DNA"/>
</dbReference>